<accession>A0ABQ6MIJ4</accession>
<keyword evidence="7" id="KW-1185">Reference proteome</keyword>
<proteinExistence type="inferred from homology"/>
<evidence type="ECO:0000256" key="3">
    <source>
        <dbReference type="ARBA" id="ARBA00022801"/>
    </source>
</evidence>
<keyword evidence="1" id="KW-0540">Nuclease</keyword>
<comment type="caution">
    <text evidence="6">The sequence shown here is derived from an EMBL/GenBank/DDBJ whole genome shotgun (WGS) entry which is preliminary data.</text>
</comment>
<protein>
    <recommendedName>
        <fullName evidence="5">RNase III domain-containing protein</fullName>
    </recommendedName>
</protein>
<dbReference type="SUPFAM" id="SSF69065">
    <property type="entry name" value="RNase III domain-like"/>
    <property type="match status" value="1"/>
</dbReference>
<keyword evidence="2" id="KW-0255">Endonuclease</keyword>
<dbReference type="InterPro" id="IPR008226">
    <property type="entry name" value="Mini3_fam"/>
</dbReference>
<sequence length="201" mass="21293">MIPRELLGLLLLHLLLCSPVLSLLPVPSIPSRHPSACSFALFSSPVSPSPTPSPSAASVLVSSPPPSASDLSRLSPQSLASLGDALFNLWARQHLMYPLTSPSKHHDRVANAVTASSQARLLSHLVGSPLLALTAAEEALILRSRNAAAGKPRTADPKAYADATSLEALLGFLYVQQDWDRLLEVKGVLLESLGEDGREPT</sequence>
<dbReference type="PANTHER" id="PTHR34276:SF1">
    <property type="entry name" value="MINI-RIBONUCLEASE 3"/>
    <property type="match status" value="1"/>
</dbReference>
<evidence type="ECO:0000313" key="6">
    <source>
        <dbReference type="EMBL" id="GMI27140.1"/>
    </source>
</evidence>
<dbReference type="Gene3D" id="1.10.1520.10">
    <property type="entry name" value="Ribonuclease III domain"/>
    <property type="match status" value="1"/>
</dbReference>
<dbReference type="InterPro" id="IPR000999">
    <property type="entry name" value="RNase_III_dom"/>
</dbReference>
<evidence type="ECO:0000259" key="5">
    <source>
        <dbReference type="Pfam" id="PF00636"/>
    </source>
</evidence>
<evidence type="ECO:0000256" key="2">
    <source>
        <dbReference type="ARBA" id="ARBA00022759"/>
    </source>
</evidence>
<organism evidence="6 7">
    <name type="scientific">Tetraparma gracilis</name>
    <dbReference type="NCBI Taxonomy" id="2962635"/>
    <lineage>
        <taxon>Eukaryota</taxon>
        <taxon>Sar</taxon>
        <taxon>Stramenopiles</taxon>
        <taxon>Ochrophyta</taxon>
        <taxon>Bolidophyceae</taxon>
        <taxon>Parmales</taxon>
        <taxon>Triparmaceae</taxon>
        <taxon>Tetraparma</taxon>
    </lineage>
</organism>
<feature type="signal peptide" evidence="4">
    <location>
        <begin position="1"/>
        <end position="22"/>
    </location>
</feature>
<dbReference type="Pfam" id="PF00636">
    <property type="entry name" value="Ribonuclease_3"/>
    <property type="match status" value="1"/>
</dbReference>
<evidence type="ECO:0000313" key="7">
    <source>
        <dbReference type="Proteomes" id="UP001165060"/>
    </source>
</evidence>
<keyword evidence="4" id="KW-0732">Signal</keyword>
<dbReference type="HAMAP" id="MF_01468">
    <property type="entry name" value="RNase_Mini_III"/>
    <property type="match status" value="1"/>
</dbReference>
<dbReference type="PANTHER" id="PTHR34276">
    <property type="entry name" value="MINI-RIBONUCLEASE 3"/>
    <property type="match status" value="1"/>
</dbReference>
<dbReference type="InterPro" id="IPR036389">
    <property type="entry name" value="RNase_III_sf"/>
</dbReference>
<reference evidence="6 7" key="1">
    <citation type="journal article" date="2023" name="Commun. Biol.">
        <title>Genome analysis of Parmales, the sister group of diatoms, reveals the evolutionary specialization of diatoms from phago-mixotrophs to photoautotrophs.</title>
        <authorList>
            <person name="Ban H."/>
            <person name="Sato S."/>
            <person name="Yoshikawa S."/>
            <person name="Yamada K."/>
            <person name="Nakamura Y."/>
            <person name="Ichinomiya M."/>
            <person name="Sato N."/>
            <person name="Blanc-Mathieu R."/>
            <person name="Endo H."/>
            <person name="Kuwata A."/>
            <person name="Ogata H."/>
        </authorList>
    </citation>
    <scope>NUCLEOTIDE SEQUENCE [LARGE SCALE GENOMIC DNA]</scope>
</reference>
<feature type="chain" id="PRO_5046260096" description="RNase III domain-containing protein" evidence="4">
    <location>
        <begin position="23"/>
        <end position="201"/>
    </location>
</feature>
<evidence type="ECO:0000256" key="4">
    <source>
        <dbReference type="SAM" id="SignalP"/>
    </source>
</evidence>
<name>A0ABQ6MIJ4_9STRA</name>
<dbReference type="Proteomes" id="UP001165060">
    <property type="component" value="Unassembled WGS sequence"/>
</dbReference>
<feature type="domain" description="RNase III" evidence="5">
    <location>
        <begin position="77"/>
        <end position="177"/>
    </location>
</feature>
<gene>
    <name evidence="6" type="ORF">TeGR_g8041</name>
</gene>
<evidence type="ECO:0000256" key="1">
    <source>
        <dbReference type="ARBA" id="ARBA00022722"/>
    </source>
</evidence>
<dbReference type="EMBL" id="BRYB01002888">
    <property type="protein sequence ID" value="GMI27140.1"/>
    <property type="molecule type" value="Genomic_DNA"/>
</dbReference>
<keyword evidence="3" id="KW-0378">Hydrolase</keyword>